<comment type="similarity">
    <text evidence="1">Belongs to the F420H(2)-dependent quinone reductase family.</text>
</comment>
<dbReference type="PANTHER" id="PTHR39428">
    <property type="entry name" value="F420H(2)-DEPENDENT QUINONE REDUCTASE RV1261C"/>
    <property type="match status" value="1"/>
</dbReference>
<dbReference type="Gene3D" id="2.30.110.10">
    <property type="entry name" value="Electron Transport, Fmn-binding Protein, Chain A"/>
    <property type="match status" value="1"/>
</dbReference>
<protein>
    <submittedName>
        <fullName evidence="4">Nitroreductase</fullName>
    </submittedName>
</protein>
<comment type="caution">
    <text evidence="4">The sequence shown here is derived from an EMBL/GenBank/DDBJ whole genome shotgun (WGS) entry which is preliminary data.</text>
</comment>
<dbReference type="InterPro" id="IPR004378">
    <property type="entry name" value="F420H2_quin_Rdtase"/>
</dbReference>
<evidence type="ECO:0000256" key="1">
    <source>
        <dbReference type="ARBA" id="ARBA00008710"/>
    </source>
</evidence>
<dbReference type="Proteomes" id="UP000031675">
    <property type="component" value="Unassembled WGS sequence"/>
</dbReference>
<dbReference type="EMBL" id="JROO01000030">
    <property type="protein sequence ID" value="KIH98008.1"/>
    <property type="molecule type" value="Genomic_DNA"/>
</dbReference>
<proteinExistence type="inferred from homology"/>
<reference evidence="5" key="1">
    <citation type="journal article" date="2015" name="Chem. Biol.">
        <title>Structure, bioactivity, and resistance mechanism of streptomonomicin, an unusual lasso Peptide from an understudied halophilic actinomycete.</title>
        <authorList>
            <person name="Metelev M."/>
            <person name="Tietz J.I."/>
            <person name="Melby J.O."/>
            <person name="Blair P.M."/>
            <person name="Zhu L."/>
            <person name="Livnat I."/>
            <person name="Severinov K."/>
            <person name="Mitchell D.A."/>
        </authorList>
    </citation>
    <scope>NUCLEOTIDE SEQUENCE [LARGE SCALE GENOMIC DNA]</scope>
    <source>
        <strain evidence="5">YIM 90003</strain>
    </source>
</reference>
<feature type="region of interest" description="Disordered" evidence="3">
    <location>
        <begin position="1"/>
        <end position="22"/>
    </location>
</feature>
<dbReference type="OrthoDB" id="8225825at2"/>
<sequence>MTHEQQESGRGGRKPGTPGPVSRWIQRKMNARMARKVQSGRGHFMGMDVLILNTVGRRSEQPRQTPLAWFADSDDAWLIVASGGGSRHPDWHANLMAHPDRASIEMPGRGAVPVTPHRLDGADREQAWQRITAAQPRYEKYQAKSDRRYPVIRLTPR</sequence>
<organism evidence="4 5">
    <name type="scientific">Streptomonospora alba</name>
    <dbReference type="NCBI Taxonomy" id="183763"/>
    <lineage>
        <taxon>Bacteria</taxon>
        <taxon>Bacillati</taxon>
        <taxon>Actinomycetota</taxon>
        <taxon>Actinomycetes</taxon>
        <taxon>Streptosporangiales</taxon>
        <taxon>Nocardiopsidaceae</taxon>
        <taxon>Streptomonospora</taxon>
    </lineage>
</organism>
<dbReference type="GO" id="GO:0016491">
    <property type="term" value="F:oxidoreductase activity"/>
    <property type="evidence" value="ECO:0007669"/>
    <property type="project" value="InterPro"/>
</dbReference>
<dbReference type="InterPro" id="IPR012349">
    <property type="entry name" value="Split_barrel_FMN-bd"/>
</dbReference>
<accession>A0A0C2G417</accession>
<evidence type="ECO:0000256" key="3">
    <source>
        <dbReference type="SAM" id="MobiDB-lite"/>
    </source>
</evidence>
<name>A0A0C2G417_9ACTN</name>
<evidence type="ECO:0000256" key="2">
    <source>
        <dbReference type="ARBA" id="ARBA00049106"/>
    </source>
</evidence>
<evidence type="ECO:0000313" key="4">
    <source>
        <dbReference type="EMBL" id="KIH98008.1"/>
    </source>
</evidence>
<dbReference type="STRING" id="183763.LP52_15950"/>
<dbReference type="Pfam" id="PF04075">
    <property type="entry name" value="F420H2_quin_red"/>
    <property type="match status" value="1"/>
</dbReference>
<dbReference type="GO" id="GO:0070967">
    <property type="term" value="F:coenzyme F420 binding"/>
    <property type="evidence" value="ECO:0007669"/>
    <property type="project" value="TreeGrafter"/>
</dbReference>
<dbReference type="AlphaFoldDB" id="A0A0C2G417"/>
<keyword evidence="5" id="KW-1185">Reference proteome</keyword>
<evidence type="ECO:0000313" key="5">
    <source>
        <dbReference type="Proteomes" id="UP000031675"/>
    </source>
</evidence>
<dbReference type="NCBIfam" id="TIGR00026">
    <property type="entry name" value="hi_GC_TIGR00026"/>
    <property type="match status" value="1"/>
</dbReference>
<dbReference type="GO" id="GO:0005886">
    <property type="term" value="C:plasma membrane"/>
    <property type="evidence" value="ECO:0007669"/>
    <property type="project" value="TreeGrafter"/>
</dbReference>
<comment type="catalytic activity">
    <reaction evidence="2">
        <text>oxidized coenzyme F420-(gamma-L-Glu)(n) + a quinol + H(+) = reduced coenzyme F420-(gamma-L-Glu)(n) + a quinone</text>
        <dbReference type="Rhea" id="RHEA:39663"/>
        <dbReference type="Rhea" id="RHEA-COMP:12939"/>
        <dbReference type="Rhea" id="RHEA-COMP:14378"/>
        <dbReference type="ChEBI" id="CHEBI:15378"/>
        <dbReference type="ChEBI" id="CHEBI:24646"/>
        <dbReference type="ChEBI" id="CHEBI:132124"/>
        <dbReference type="ChEBI" id="CHEBI:133980"/>
        <dbReference type="ChEBI" id="CHEBI:139511"/>
    </reaction>
</comment>
<dbReference type="PANTHER" id="PTHR39428:SF1">
    <property type="entry name" value="F420H(2)-DEPENDENT QUINONE REDUCTASE RV1261C"/>
    <property type="match status" value="1"/>
</dbReference>
<gene>
    <name evidence="4" type="ORF">LP52_15950</name>
</gene>